<reference evidence="4" key="1">
    <citation type="submission" date="2025-08" db="UniProtKB">
        <authorList>
            <consortium name="Ensembl"/>
        </authorList>
    </citation>
    <scope>IDENTIFICATION</scope>
</reference>
<dbReference type="GeneTree" id="ENSGT00390000002743"/>
<feature type="coiled-coil region" evidence="2">
    <location>
        <begin position="84"/>
        <end position="111"/>
    </location>
</feature>
<dbReference type="PANTHER" id="PTHR32470:SF2">
    <property type="entry name" value="NADH DEHYDROGENASE [UBIQUINONE] 1 ALPHA SUBCOMPLEX ASSEMBLY FACTOR 2"/>
    <property type="match status" value="1"/>
</dbReference>
<dbReference type="InterPro" id="IPR052618">
    <property type="entry name" value="ComplexI_NDUFA12"/>
</dbReference>
<evidence type="ECO:0000313" key="4">
    <source>
        <dbReference type="Ensembl" id="ENSACIP00000003454.1"/>
    </source>
</evidence>
<feature type="region of interest" description="Disordered" evidence="3">
    <location>
        <begin position="129"/>
        <end position="162"/>
    </location>
</feature>
<dbReference type="STRING" id="61819.ENSACIP00000003454"/>
<dbReference type="PANTHER" id="PTHR32470">
    <property type="entry name" value="ADH DEHYDROGENASE [UBIQUINONE] 1 ALPHA SUBCOMPLEX ASSEMBLY FACTOR 2"/>
    <property type="match status" value="1"/>
</dbReference>
<evidence type="ECO:0000256" key="3">
    <source>
        <dbReference type="SAM" id="MobiDB-lite"/>
    </source>
</evidence>
<organism evidence="4 5">
    <name type="scientific">Amphilophus citrinellus</name>
    <name type="common">Midas cichlid</name>
    <name type="synonym">Cichlasoma citrinellum</name>
    <dbReference type="NCBI Taxonomy" id="61819"/>
    <lineage>
        <taxon>Eukaryota</taxon>
        <taxon>Metazoa</taxon>
        <taxon>Chordata</taxon>
        <taxon>Craniata</taxon>
        <taxon>Vertebrata</taxon>
        <taxon>Euteleostomi</taxon>
        <taxon>Actinopterygii</taxon>
        <taxon>Neopterygii</taxon>
        <taxon>Teleostei</taxon>
        <taxon>Neoteleostei</taxon>
        <taxon>Acanthomorphata</taxon>
        <taxon>Ovalentaria</taxon>
        <taxon>Cichlomorphae</taxon>
        <taxon>Cichliformes</taxon>
        <taxon>Cichlidae</taxon>
        <taxon>New World cichlids</taxon>
        <taxon>Cichlasomatinae</taxon>
        <taxon>Heroini</taxon>
        <taxon>Amphilophus</taxon>
    </lineage>
</organism>
<comment type="similarity">
    <text evidence="1">Belongs to the complex I NDUFA12 subunit family.</text>
</comment>
<accession>A0A3Q0QV50</accession>
<dbReference type="OMA" id="HKTWAGQ"/>
<feature type="compositionally biased region" description="Polar residues" evidence="3">
    <location>
        <begin position="143"/>
        <end position="153"/>
    </location>
</feature>
<keyword evidence="2" id="KW-0175">Coiled coil</keyword>
<dbReference type="Proteomes" id="UP000261340">
    <property type="component" value="Unplaced"/>
</dbReference>
<evidence type="ECO:0000256" key="1">
    <source>
        <dbReference type="ARBA" id="ARBA00007355"/>
    </source>
</evidence>
<dbReference type="GO" id="GO:0005739">
    <property type="term" value="C:mitochondrion"/>
    <property type="evidence" value="ECO:0007669"/>
    <property type="project" value="TreeGrafter"/>
</dbReference>
<evidence type="ECO:0000256" key="2">
    <source>
        <dbReference type="SAM" id="Coils"/>
    </source>
</evidence>
<keyword evidence="5" id="KW-1185">Reference proteome</keyword>
<proteinExistence type="inferred from homology"/>
<evidence type="ECO:0000313" key="5">
    <source>
        <dbReference type="Proteomes" id="UP000261340"/>
    </source>
</evidence>
<dbReference type="GO" id="GO:0045271">
    <property type="term" value="C:respiratory chain complex I"/>
    <property type="evidence" value="ECO:0007669"/>
    <property type="project" value="InterPro"/>
</dbReference>
<dbReference type="InterPro" id="IPR007763">
    <property type="entry name" value="NDUFA12"/>
</dbReference>
<sequence>MSRIAAILRRSFGVVRNYVGADHLGNKYYFIPEQKTWTGRIVRAKRIVEAANPKEYEYMEGSIPMEWDAWIRGRRKEPPSIEELLKNESSREQVKAKAREVEEKDQALLAKEYKEGLVATPTRTVAKGHASATSFGKEEFSEEPTSTANTFQPGSWMPTSKK</sequence>
<dbReference type="AlphaFoldDB" id="A0A3Q0QV50"/>
<name>A0A3Q0QV50_AMPCI</name>
<dbReference type="Ensembl" id="ENSACIT00000003569.1">
    <property type="protein sequence ID" value="ENSACIP00000003454.1"/>
    <property type="gene ID" value="ENSACIG00000002752.1"/>
</dbReference>
<reference evidence="4" key="2">
    <citation type="submission" date="2025-09" db="UniProtKB">
        <authorList>
            <consortium name="Ensembl"/>
        </authorList>
    </citation>
    <scope>IDENTIFICATION</scope>
</reference>
<dbReference type="GO" id="GO:0032981">
    <property type="term" value="P:mitochondrial respiratory chain complex I assembly"/>
    <property type="evidence" value="ECO:0007669"/>
    <property type="project" value="TreeGrafter"/>
</dbReference>
<dbReference type="Pfam" id="PF05071">
    <property type="entry name" value="NDUFA12"/>
    <property type="match status" value="1"/>
</dbReference>
<protein>
    <submittedName>
        <fullName evidence="4">NADH:ubiquinone oxidoreductase complex assembly factor 2</fullName>
    </submittedName>
</protein>